<accession>A0A2P4Y9U8</accession>
<evidence type="ECO:0000313" key="2">
    <source>
        <dbReference type="Proteomes" id="UP000237271"/>
    </source>
</evidence>
<dbReference type="Proteomes" id="UP000237271">
    <property type="component" value="Unassembled WGS sequence"/>
</dbReference>
<dbReference type="OrthoDB" id="97072at2759"/>
<dbReference type="EMBL" id="NCKW01004869">
    <property type="protein sequence ID" value="POM74439.1"/>
    <property type="molecule type" value="Genomic_DNA"/>
</dbReference>
<sequence length="88" mass="10117">MPREPKHTLAARSWVLDSHSQGGDWLLVANHNGIPPTTARRLVDRGKTNISYWAYNQIRGGCKARLIVCFGMARSRNDHTCKRWLSWK</sequence>
<comment type="caution">
    <text evidence="1">The sequence shown here is derived from an EMBL/GenBank/DDBJ whole genome shotgun (WGS) entry which is preliminary data.</text>
</comment>
<reference evidence="1 2" key="1">
    <citation type="journal article" date="2017" name="Genome Biol. Evol.">
        <title>Phytophthora megakarya and P. palmivora, closely related causal agents of cacao black pod rot, underwent increases in genome sizes and gene numbers by different mechanisms.</title>
        <authorList>
            <person name="Ali S.S."/>
            <person name="Shao J."/>
            <person name="Lary D.J."/>
            <person name="Kronmiller B."/>
            <person name="Shen D."/>
            <person name="Strem M.D."/>
            <person name="Amoako-Attah I."/>
            <person name="Akrofi A.Y."/>
            <person name="Begoude B.A."/>
            <person name="Ten Hoopen G.M."/>
            <person name="Coulibaly K."/>
            <person name="Kebe B.I."/>
            <person name="Melnick R.L."/>
            <person name="Guiltinan M.J."/>
            <person name="Tyler B.M."/>
            <person name="Meinhardt L.W."/>
            <person name="Bailey B.A."/>
        </authorList>
    </citation>
    <scope>NUCLEOTIDE SEQUENCE [LARGE SCALE GENOMIC DNA]</scope>
    <source>
        <strain evidence="2">sbr112.9</strain>
    </source>
</reference>
<keyword evidence="2" id="KW-1185">Reference proteome</keyword>
<name>A0A2P4Y9U8_9STRA</name>
<gene>
    <name evidence="1" type="ORF">PHPALM_8606</name>
</gene>
<proteinExistence type="predicted"/>
<organism evidence="1 2">
    <name type="scientific">Phytophthora palmivora</name>
    <dbReference type="NCBI Taxonomy" id="4796"/>
    <lineage>
        <taxon>Eukaryota</taxon>
        <taxon>Sar</taxon>
        <taxon>Stramenopiles</taxon>
        <taxon>Oomycota</taxon>
        <taxon>Peronosporomycetes</taxon>
        <taxon>Peronosporales</taxon>
        <taxon>Peronosporaceae</taxon>
        <taxon>Phytophthora</taxon>
    </lineage>
</organism>
<dbReference type="AlphaFoldDB" id="A0A2P4Y9U8"/>
<evidence type="ECO:0000313" key="1">
    <source>
        <dbReference type="EMBL" id="POM74439.1"/>
    </source>
</evidence>
<protein>
    <submittedName>
        <fullName evidence="1">Uncharacterized protein</fullName>
    </submittedName>
</protein>